<dbReference type="InterPro" id="IPR002110">
    <property type="entry name" value="Ankyrin_rpt"/>
</dbReference>
<dbReference type="Pfam" id="PF00023">
    <property type="entry name" value="Ank"/>
    <property type="match status" value="1"/>
</dbReference>
<keyword evidence="1" id="KW-0677">Repeat</keyword>
<feature type="repeat" description="ANK" evidence="3">
    <location>
        <begin position="722"/>
        <end position="754"/>
    </location>
</feature>
<name>A0AAE0D6C0_COLKA</name>
<protein>
    <submittedName>
        <fullName evidence="4">Ankyrin-3-like protein 3</fullName>
    </submittedName>
</protein>
<dbReference type="EMBL" id="VYYT01000137">
    <property type="protein sequence ID" value="KAK2764178.1"/>
    <property type="molecule type" value="Genomic_DNA"/>
</dbReference>
<dbReference type="InterPro" id="IPR051631">
    <property type="entry name" value="Ankyrin-KH/SAM_domain"/>
</dbReference>
<dbReference type="PROSITE" id="PS50088">
    <property type="entry name" value="ANK_REPEAT"/>
    <property type="match status" value="3"/>
</dbReference>
<dbReference type="InterPro" id="IPR036770">
    <property type="entry name" value="Ankyrin_rpt-contain_sf"/>
</dbReference>
<evidence type="ECO:0000313" key="4">
    <source>
        <dbReference type="EMBL" id="KAK2764178.1"/>
    </source>
</evidence>
<dbReference type="Pfam" id="PF12796">
    <property type="entry name" value="Ank_2"/>
    <property type="match status" value="1"/>
</dbReference>
<evidence type="ECO:0000256" key="1">
    <source>
        <dbReference type="ARBA" id="ARBA00022737"/>
    </source>
</evidence>
<evidence type="ECO:0000313" key="5">
    <source>
        <dbReference type="Proteomes" id="UP001281614"/>
    </source>
</evidence>
<dbReference type="Proteomes" id="UP001281614">
    <property type="component" value="Unassembled WGS sequence"/>
</dbReference>
<gene>
    <name evidence="4" type="ORF">CKAH01_15784</name>
</gene>
<sequence length="817" mass="93053">MALGRRRLTCFIGALDECSESEVRQMIVFFEGLEEEATSNNIHLKTCFSSRHYPHIDIKFGLKLTLEDQYGHGQDLQRYVEAYLRVGDRAHADTFRSKILQKAGGVFMWVVLVVEILNKEFVRGRWFLVEQRLQQIPTELSKLFKDIIIRDNNNMDEFSLCCQWILFAKRPLNPKEFYFAMRSGLSEGRYSPVMFNPEFDTQTDMELFVTSSSKGLAEITTSSHPTVQFIHESIRDFLIKDNGLQELWPELGSNLQATSHEKLKECCQLYVTPNMVRLVRLPALALRRVPKRRRMEQTRRKAMELFPFLEYATENLLHHANIYAATRSQRTFLETLPFADWVYLTNLFTTDDEDCFKPTSSLTYVLAEKNFAKLLEERLRRWPVCDIKGESFGYPIFAALAKQHWPAAMVLLGRATDPFPSKELPFYFDYRNEFGRDHPHPLHWAIQQGAWTIVRLMIDSGYYDCSTLNGQGFSSVHLIAVAGPLDILRQLMDKILASHTQFDDKTLDNIHDRSETKWLAQYIDARTKDGLSPLWYACSGLNEAAIRQFLDWGADSSVVTTRPVKFADLSKLNISVAELLIERGFASKRTFLHAAIAEGLPDVIDLIIDDKALFNEPWCNGESLLAEATSNPTYNWREVVGMLIQKGAWTVTDKKQWSCGKFIAVKAAEGNLAAVKDLAKLGTWLKSPTDMPMHKASVGGHRNVVKCLLDNGVPVDLRNEPEQDTALHEACANGKWEVVQLLLKRNADSNAVSKTYRTPLHLAAKGGHEHVVKVLLFHEADVNAKDNNGKTPVAFARVAGHNDLVKHFKGRDARRPP</sequence>
<dbReference type="SMART" id="SM00248">
    <property type="entry name" value="ANK"/>
    <property type="match status" value="9"/>
</dbReference>
<dbReference type="PROSITE" id="PS50297">
    <property type="entry name" value="ANK_REP_REGION"/>
    <property type="match status" value="2"/>
</dbReference>
<feature type="repeat" description="ANK" evidence="3">
    <location>
        <begin position="755"/>
        <end position="787"/>
    </location>
</feature>
<dbReference type="Gene3D" id="1.25.40.20">
    <property type="entry name" value="Ankyrin repeat-containing domain"/>
    <property type="match status" value="3"/>
</dbReference>
<comment type="caution">
    <text evidence="4">The sequence shown here is derived from an EMBL/GenBank/DDBJ whole genome shotgun (WGS) entry which is preliminary data.</text>
</comment>
<feature type="repeat" description="ANK" evidence="3">
    <location>
        <begin position="688"/>
        <end position="720"/>
    </location>
</feature>
<accession>A0AAE0D6C0</accession>
<dbReference type="GO" id="GO:0005737">
    <property type="term" value="C:cytoplasm"/>
    <property type="evidence" value="ECO:0007669"/>
    <property type="project" value="TreeGrafter"/>
</dbReference>
<organism evidence="4 5">
    <name type="scientific">Colletotrichum kahawae</name>
    <name type="common">Coffee berry disease fungus</name>
    <dbReference type="NCBI Taxonomy" id="34407"/>
    <lineage>
        <taxon>Eukaryota</taxon>
        <taxon>Fungi</taxon>
        <taxon>Dikarya</taxon>
        <taxon>Ascomycota</taxon>
        <taxon>Pezizomycotina</taxon>
        <taxon>Sordariomycetes</taxon>
        <taxon>Hypocreomycetidae</taxon>
        <taxon>Glomerellales</taxon>
        <taxon>Glomerellaceae</taxon>
        <taxon>Colletotrichum</taxon>
        <taxon>Colletotrichum gloeosporioides species complex</taxon>
    </lineage>
</organism>
<evidence type="ECO:0000256" key="3">
    <source>
        <dbReference type="PROSITE-ProRule" id="PRU00023"/>
    </source>
</evidence>
<dbReference type="PANTHER" id="PTHR23206">
    <property type="entry name" value="MASK PROTEIN"/>
    <property type="match status" value="1"/>
</dbReference>
<keyword evidence="5" id="KW-1185">Reference proteome</keyword>
<reference evidence="4" key="1">
    <citation type="submission" date="2023-02" db="EMBL/GenBank/DDBJ databases">
        <title>Colletotrichum kahawae CIFC_Que2 genome sequencing and assembly.</title>
        <authorList>
            <person name="Baroncelli R."/>
        </authorList>
    </citation>
    <scope>NUCLEOTIDE SEQUENCE</scope>
    <source>
        <strain evidence="4">CIFC_Que2</strain>
    </source>
</reference>
<evidence type="ECO:0000256" key="2">
    <source>
        <dbReference type="ARBA" id="ARBA00023043"/>
    </source>
</evidence>
<keyword evidence="2 3" id="KW-0040">ANK repeat</keyword>
<dbReference type="PANTHER" id="PTHR23206:SF8">
    <property type="entry name" value="ANKYRIN REPEAT AND KH DOMAIN-CONTAINING 1"/>
    <property type="match status" value="1"/>
</dbReference>
<dbReference type="SUPFAM" id="SSF48403">
    <property type="entry name" value="Ankyrin repeat"/>
    <property type="match status" value="1"/>
</dbReference>
<proteinExistence type="predicted"/>
<dbReference type="AlphaFoldDB" id="A0AAE0D6C0"/>